<keyword evidence="3" id="KW-0808">Transferase</keyword>
<dbReference type="InterPro" id="IPR036873">
    <property type="entry name" value="Rhodanese-like_dom_sf"/>
</dbReference>
<name>A0A2S6IFN2_9FLAO</name>
<accession>A0A2S6IFN2</accession>
<comment type="caution">
    <text evidence="3">The sequence shown here is derived from an EMBL/GenBank/DDBJ whole genome shotgun (WGS) entry which is preliminary data.</text>
</comment>
<protein>
    <submittedName>
        <fullName evidence="3">Rhodanese-related sulfurtransferase</fullName>
    </submittedName>
</protein>
<organism evidence="3 4">
    <name type="scientific">Nonlabens xylanidelens</name>
    <dbReference type="NCBI Taxonomy" id="191564"/>
    <lineage>
        <taxon>Bacteria</taxon>
        <taxon>Pseudomonadati</taxon>
        <taxon>Bacteroidota</taxon>
        <taxon>Flavobacteriia</taxon>
        <taxon>Flavobacteriales</taxon>
        <taxon>Flavobacteriaceae</taxon>
        <taxon>Nonlabens</taxon>
    </lineage>
</organism>
<sequence>MKRLLNFIIVLLLALAFHSCVEEKDGTINKVSIQQAEEIIAVEGVKVVDVRTKSEFTEKHIKNAVNIEVENDDLNSYLDTMDKTQPLLVYCNKGGQSARCAKILQDKGFTLIYDMKGGITKWEESGREVIVKN</sequence>
<evidence type="ECO:0000313" key="3">
    <source>
        <dbReference type="EMBL" id="PPK93007.1"/>
    </source>
</evidence>
<evidence type="ECO:0000256" key="1">
    <source>
        <dbReference type="SAM" id="SignalP"/>
    </source>
</evidence>
<reference evidence="3 4" key="1">
    <citation type="submission" date="2018-02" db="EMBL/GenBank/DDBJ databases">
        <title>Genomic Encyclopedia of Archaeal and Bacterial Type Strains, Phase II (KMG-II): from individual species to whole genera.</title>
        <authorList>
            <person name="Goeker M."/>
        </authorList>
    </citation>
    <scope>NUCLEOTIDE SEQUENCE [LARGE SCALE GENOMIC DNA]</scope>
    <source>
        <strain evidence="3 4">DSM 16809</strain>
    </source>
</reference>
<dbReference type="PANTHER" id="PTHR43031:SF16">
    <property type="entry name" value="OXIDOREDUCTASE"/>
    <property type="match status" value="1"/>
</dbReference>
<dbReference type="EMBL" id="PTJE01000008">
    <property type="protein sequence ID" value="PPK93007.1"/>
    <property type="molecule type" value="Genomic_DNA"/>
</dbReference>
<dbReference type="Gene3D" id="3.40.250.10">
    <property type="entry name" value="Rhodanese-like domain"/>
    <property type="match status" value="1"/>
</dbReference>
<feature type="signal peptide" evidence="1">
    <location>
        <begin position="1"/>
        <end position="23"/>
    </location>
</feature>
<dbReference type="SMART" id="SM00450">
    <property type="entry name" value="RHOD"/>
    <property type="match status" value="1"/>
</dbReference>
<evidence type="ECO:0000259" key="2">
    <source>
        <dbReference type="PROSITE" id="PS50206"/>
    </source>
</evidence>
<gene>
    <name evidence="3" type="ORF">LY01_02712</name>
</gene>
<keyword evidence="4" id="KW-1185">Reference proteome</keyword>
<dbReference type="GO" id="GO:0016740">
    <property type="term" value="F:transferase activity"/>
    <property type="evidence" value="ECO:0007669"/>
    <property type="project" value="UniProtKB-KW"/>
</dbReference>
<evidence type="ECO:0000313" key="4">
    <source>
        <dbReference type="Proteomes" id="UP000239002"/>
    </source>
</evidence>
<proteinExistence type="predicted"/>
<feature type="chain" id="PRO_5015540393" evidence="1">
    <location>
        <begin position="24"/>
        <end position="133"/>
    </location>
</feature>
<keyword evidence="1" id="KW-0732">Signal</keyword>
<dbReference type="SUPFAM" id="SSF52821">
    <property type="entry name" value="Rhodanese/Cell cycle control phosphatase"/>
    <property type="match status" value="1"/>
</dbReference>
<dbReference type="PROSITE" id="PS50206">
    <property type="entry name" value="RHODANESE_3"/>
    <property type="match status" value="1"/>
</dbReference>
<dbReference type="RefSeq" id="WP_104516455.1">
    <property type="nucleotide sequence ID" value="NZ_MQVW01000020.1"/>
</dbReference>
<dbReference type="AlphaFoldDB" id="A0A2S6IFN2"/>
<dbReference type="InterPro" id="IPR001763">
    <property type="entry name" value="Rhodanese-like_dom"/>
</dbReference>
<dbReference type="PANTHER" id="PTHR43031">
    <property type="entry name" value="FAD-DEPENDENT OXIDOREDUCTASE"/>
    <property type="match status" value="1"/>
</dbReference>
<feature type="domain" description="Rhodanese" evidence="2">
    <location>
        <begin position="41"/>
        <end position="131"/>
    </location>
</feature>
<dbReference type="Proteomes" id="UP000239002">
    <property type="component" value="Unassembled WGS sequence"/>
</dbReference>
<dbReference type="OrthoDB" id="9808735at2"/>
<dbReference type="Pfam" id="PF00581">
    <property type="entry name" value="Rhodanese"/>
    <property type="match status" value="1"/>
</dbReference>
<dbReference type="InterPro" id="IPR050229">
    <property type="entry name" value="GlpE_sulfurtransferase"/>
</dbReference>
<dbReference type="CDD" id="cd00158">
    <property type="entry name" value="RHOD"/>
    <property type="match status" value="1"/>
</dbReference>